<protein>
    <recommendedName>
        <fullName evidence="9">WD40 repeat-like protein</fullName>
    </recommendedName>
</protein>
<feature type="compositionally biased region" description="Polar residues" evidence="4">
    <location>
        <begin position="127"/>
        <end position="136"/>
    </location>
</feature>
<dbReference type="PROSITE" id="PS50294">
    <property type="entry name" value="WD_REPEATS_REGION"/>
    <property type="match status" value="6"/>
</dbReference>
<dbReference type="PROSITE" id="PS00678">
    <property type="entry name" value="WD_REPEATS_1"/>
    <property type="match status" value="4"/>
</dbReference>
<dbReference type="InterPro" id="IPR027417">
    <property type="entry name" value="P-loop_NTPase"/>
</dbReference>
<dbReference type="SUPFAM" id="SSF50978">
    <property type="entry name" value="WD40 repeat-like"/>
    <property type="match status" value="1"/>
</dbReference>
<dbReference type="Pfam" id="PF00400">
    <property type="entry name" value="WD40"/>
    <property type="match status" value="8"/>
</dbReference>
<comment type="caution">
    <text evidence="7">The sequence shown here is derived from an EMBL/GenBank/DDBJ whole genome shotgun (WGS) entry which is preliminary data.</text>
</comment>
<dbReference type="SMART" id="SM00320">
    <property type="entry name" value="WD40"/>
    <property type="match status" value="11"/>
</dbReference>
<dbReference type="InterPro" id="IPR036322">
    <property type="entry name" value="WD40_repeat_dom_sf"/>
</dbReference>
<dbReference type="Pfam" id="PF23948">
    <property type="entry name" value="ARM_5"/>
    <property type="match status" value="1"/>
</dbReference>
<dbReference type="SUPFAM" id="SSF48371">
    <property type="entry name" value="ARM repeat"/>
    <property type="match status" value="1"/>
</dbReference>
<dbReference type="InterPro" id="IPR016024">
    <property type="entry name" value="ARM-type_fold"/>
</dbReference>
<reference evidence="7" key="1">
    <citation type="submission" date="2021-06" db="EMBL/GenBank/DDBJ databases">
        <title>Genome Sequence of Mortierella hyaline Strain SCG-10, a Cold-Adapted, Nitrate-Reducing Fungus Isolated from Soil in Minnesota, USA.</title>
        <authorList>
            <person name="Aldossari N."/>
        </authorList>
    </citation>
    <scope>NUCLEOTIDE SEQUENCE</scope>
    <source>
        <strain evidence="7">SCG-10</strain>
    </source>
</reference>
<feature type="repeat" description="WD" evidence="3">
    <location>
        <begin position="1692"/>
        <end position="1729"/>
    </location>
</feature>
<dbReference type="InterPro" id="IPR011989">
    <property type="entry name" value="ARM-like"/>
</dbReference>
<dbReference type="InterPro" id="IPR056251">
    <property type="entry name" value="Arm_rpt_dom"/>
</dbReference>
<evidence type="ECO:0000256" key="2">
    <source>
        <dbReference type="ARBA" id="ARBA00022737"/>
    </source>
</evidence>
<dbReference type="PRINTS" id="PR00320">
    <property type="entry name" value="GPROTEINBRPT"/>
</dbReference>
<feature type="repeat" description="WD" evidence="3">
    <location>
        <begin position="1657"/>
        <end position="1691"/>
    </location>
</feature>
<evidence type="ECO:0000256" key="1">
    <source>
        <dbReference type="ARBA" id="ARBA00022574"/>
    </source>
</evidence>
<evidence type="ECO:0000313" key="7">
    <source>
        <dbReference type="EMBL" id="KAG9069758.1"/>
    </source>
</evidence>
<dbReference type="InterPro" id="IPR015943">
    <property type="entry name" value="WD40/YVTN_repeat-like_dom_sf"/>
</dbReference>
<dbReference type="SUPFAM" id="SSF141571">
    <property type="entry name" value="Pentapeptide repeat-like"/>
    <property type="match status" value="1"/>
</dbReference>
<accession>A0A9P8BVZ8</accession>
<evidence type="ECO:0000313" key="8">
    <source>
        <dbReference type="Proteomes" id="UP000707451"/>
    </source>
</evidence>
<evidence type="ECO:0000259" key="6">
    <source>
        <dbReference type="Pfam" id="PF23948"/>
    </source>
</evidence>
<dbReference type="OrthoDB" id="2414723at2759"/>
<feature type="region of interest" description="Disordered" evidence="4">
    <location>
        <begin position="46"/>
        <end position="66"/>
    </location>
</feature>
<dbReference type="InterPro" id="IPR019775">
    <property type="entry name" value="WD40_repeat_CS"/>
</dbReference>
<dbReference type="SUPFAM" id="SSF52540">
    <property type="entry name" value="P-loop containing nucleoside triphosphate hydrolases"/>
    <property type="match status" value="1"/>
</dbReference>
<proteinExistence type="predicted"/>
<dbReference type="Pfam" id="PF00805">
    <property type="entry name" value="Pentapeptide"/>
    <property type="match status" value="1"/>
</dbReference>
<keyword evidence="8" id="KW-1185">Reference proteome</keyword>
<dbReference type="Gene3D" id="2.160.20.80">
    <property type="entry name" value="E3 ubiquitin-protein ligase SopA"/>
    <property type="match status" value="1"/>
</dbReference>
<feature type="domain" description="Arm-like repeat" evidence="6">
    <location>
        <begin position="242"/>
        <end position="593"/>
    </location>
</feature>
<feature type="compositionally biased region" description="Polar residues" evidence="4">
    <location>
        <begin position="46"/>
        <end position="62"/>
    </location>
</feature>
<dbReference type="InterPro" id="IPR001680">
    <property type="entry name" value="WD40_rpt"/>
</dbReference>
<feature type="region of interest" description="Disordered" evidence="4">
    <location>
        <begin position="90"/>
        <end position="152"/>
    </location>
</feature>
<feature type="repeat" description="WD" evidence="3">
    <location>
        <begin position="1396"/>
        <end position="1437"/>
    </location>
</feature>
<dbReference type="Gene3D" id="3.40.50.300">
    <property type="entry name" value="P-loop containing nucleotide triphosphate hydrolases"/>
    <property type="match status" value="1"/>
</dbReference>
<feature type="repeat" description="WD" evidence="3">
    <location>
        <begin position="1438"/>
        <end position="1479"/>
    </location>
</feature>
<evidence type="ECO:0008006" key="9">
    <source>
        <dbReference type="Google" id="ProtNLM"/>
    </source>
</evidence>
<dbReference type="Pfam" id="PF05729">
    <property type="entry name" value="NACHT"/>
    <property type="match status" value="1"/>
</dbReference>
<sequence>MTNWIPTPPPSSNSASSTVRIKKLDKFREFWGISKSKTKEVKLTTLNQLQHSPPASQPSTRPSYDVTRVDNVLPSDKLSTVVTQVDSELSNYSGSIHPSGTMQDKHTSQQSTQPPSVVSLVTYFPPGTSQSTYATDNQSTSTSNNQSTPSSTVHEMALPAPICTSHILEHIFDEDAPKPTIKTELPQPQQRIEETQQLVYCNALLLRDTLSPPKPVTREATEDGGPLVLQEPALDKTELDWLETTKEDPMEVDRLRWLATRVVEQFVADSNKNSTKISEIVALGPVLEKEPYRKLLATFIKEFDDASILDVDMLQGLVQLAHDALPGYLVSDDLVKILGILRARLEGTHQQCTEYPYHLTLAVSRILDVMAEHKVQDLNRVLEHEPLSAVLSGLKGSSDPYLMYQACYAFQALQYVPDDESALRAVLRHSTGVVGGLVKVTAVFKLDLASVLEGLGNLQEALGGVASVAGTVYEGVCSLMGSGRGVLDSLREGLGSGQKRLWYPAVKVAYAFAQAGQLKDLKTLIVEAPCRRDPLFQWGICQLLGEIAVDALWSVSVRQQAVSLLGHLCQNDQDWGQDESVRAWVLTIVTKLCASSDLTVSETARTVLQDLTVDQSALIKHPYPLRARLPLPSASPLLAKVQNIQYLEYELHKFRLQRLEETKLPVYISPMAKANLQARDDEMFPLKEKVQEFLTSERQVMLVLGDSGAGKSTFNKHLESELLRTYTRGGPITLFINLPAIHEPNHEMIEKQLRSDNFNDEQIRELKLHRQLILICDGYDESQQLVNLHKTNMLNQPGQWNTKMIISCRTQYLGQDYRSRFMPQSRDRYAYPAVELFQEAVIAPFSKEQIQSYIEQYVPLESRTWTTNDYMDRLTTIPNLMDLVKNPFVLTLALEVLPFVTEGKQDLSVINITRVQLYDTFVKHWLKVNKRRLESNALSAKDREILDQLSDAGFTSMGIDYSIGLASAILEKQNGNPVVRYTHLKDKHTWRVDFFGPDPEVRLLRESSPLTRSGSLFRFLHRSMLEYFLSCAVFDPSSHDVDDEFCPQPHPDPTPAQPLTTDGILFKRDLLTEPSVIQFLGERVKQHPYFEKQLLAVIKQSKTDASVATAATNSITILVRAGVLFNGADLRCIQIPGADLSDGQFDSAQLQGANLKGVNLARSWLRQADFGDAQMDDVRFEELPYLKEPAAVTTVAFWPDGKLLAVALRDGSFIIYDTTAWTRVHQHKEQSEVMCIAFSPNDQHLAFGSEDTTCRLWDTVSRETVMVMEGHTKLVRSVAFSPCGKQIASASHDNTIRLWNSKTGECLFVFNGHEDIVLSVAYSANGRKLVSGSRDETIRVWDPETGTPDTNWVIPRVYGSRVTLSADGRQFAHLTGEMGGEIQLINAVTGEQGRILGDDAGQLTDFAFSPIGELIVSSSRDNNVRLWDSSSGQLISRLSGHNSRITTCAFSPDGLQIVSGSVDGIIRLWEVNTNRSSSIQQIVTQVRSVTYTHDGLCIVSYHDDRTFQRWDLSTGVVLSRSTVETFALSRCGLWLANGCRNGNIQLWNLQTNVVERVLLGSTDYTAAALDMSFSYCSRWLVSCDEFKITRLWDLESTDDQGKVVVDQSTQTGLAIFSPVENQVAVGVRSSPSRLRLFDPRVTDLRQPLKEVCLSCKILSMDYSPDGQRLVLGTDDSLVLLWDLQSDKPDVKLKGHTGDVNSVAYSACGKWIISGSDDRTVRLWSGEVDS</sequence>
<dbReference type="CDD" id="cd00200">
    <property type="entry name" value="WD40"/>
    <property type="match status" value="1"/>
</dbReference>
<dbReference type="PROSITE" id="PS50082">
    <property type="entry name" value="WD_REPEATS_2"/>
    <property type="match status" value="7"/>
</dbReference>
<keyword evidence="2" id="KW-0677">Repeat</keyword>
<feature type="repeat" description="WD" evidence="3">
    <location>
        <begin position="1310"/>
        <end position="1351"/>
    </location>
</feature>
<gene>
    <name evidence="7" type="ORF">KI688_009083</name>
</gene>
<dbReference type="InterPro" id="IPR020472">
    <property type="entry name" value="WD40_PAC1"/>
</dbReference>
<feature type="repeat" description="WD" evidence="3">
    <location>
        <begin position="1226"/>
        <end position="1267"/>
    </location>
</feature>
<dbReference type="PANTHER" id="PTHR19879">
    <property type="entry name" value="TRANSCRIPTION INITIATION FACTOR TFIID"/>
    <property type="match status" value="1"/>
</dbReference>
<feature type="compositionally biased region" description="Polar residues" evidence="4">
    <location>
        <begin position="90"/>
        <end position="102"/>
    </location>
</feature>
<dbReference type="InterPro" id="IPR001646">
    <property type="entry name" value="5peptide_repeat"/>
</dbReference>
<dbReference type="PANTHER" id="PTHR19879:SF9">
    <property type="entry name" value="TRANSCRIPTION INITIATION FACTOR TFIID SUBUNIT 5"/>
    <property type="match status" value="1"/>
</dbReference>
<organism evidence="7 8">
    <name type="scientific">Linnemannia hyalina</name>
    <dbReference type="NCBI Taxonomy" id="64524"/>
    <lineage>
        <taxon>Eukaryota</taxon>
        <taxon>Fungi</taxon>
        <taxon>Fungi incertae sedis</taxon>
        <taxon>Mucoromycota</taxon>
        <taxon>Mortierellomycotina</taxon>
        <taxon>Mortierellomycetes</taxon>
        <taxon>Mortierellales</taxon>
        <taxon>Mortierellaceae</taxon>
        <taxon>Linnemannia</taxon>
    </lineage>
</organism>
<feature type="domain" description="NACHT" evidence="5">
    <location>
        <begin position="700"/>
        <end position="858"/>
    </location>
</feature>
<dbReference type="SUPFAM" id="SSF82171">
    <property type="entry name" value="DPP6 N-terminal domain-like"/>
    <property type="match status" value="1"/>
</dbReference>
<dbReference type="EMBL" id="JAHRHY010000004">
    <property type="protein sequence ID" value="KAG9069758.1"/>
    <property type="molecule type" value="Genomic_DNA"/>
</dbReference>
<feature type="compositionally biased region" description="Low complexity" evidence="4">
    <location>
        <begin position="108"/>
        <end position="122"/>
    </location>
</feature>
<keyword evidence="1 3" id="KW-0853">WD repeat</keyword>
<dbReference type="Gene3D" id="2.130.10.10">
    <property type="entry name" value="YVTN repeat-like/Quinoprotein amine dehydrogenase"/>
    <property type="match status" value="5"/>
</dbReference>
<evidence type="ECO:0000256" key="3">
    <source>
        <dbReference type="PROSITE-ProRule" id="PRU00221"/>
    </source>
</evidence>
<evidence type="ECO:0000259" key="5">
    <source>
        <dbReference type="Pfam" id="PF05729"/>
    </source>
</evidence>
<feature type="repeat" description="WD" evidence="3">
    <location>
        <begin position="1268"/>
        <end position="1309"/>
    </location>
</feature>
<dbReference type="Proteomes" id="UP000707451">
    <property type="component" value="Unassembled WGS sequence"/>
</dbReference>
<dbReference type="InterPro" id="IPR007111">
    <property type="entry name" value="NACHT_NTPase"/>
</dbReference>
<name>A0A9P8BVZ8_9FUNG</name>
<evidence type="ECO:0000256" key="4">
    <source>
        <dbReference type="SAM" id="MobiDB-lite"/>
    </source>
</evidence>
<dbReference type="Gene3D" id="1.25.10.10">
    <property type="entry name" value="Leucine-rich Repeat Variant"/>
    <property type="match status" value="1"/>
</dbReference>
<feature type="compositionally biased region" description="Low complexity" evidence="4">
    <location>
        <begin position="137"/>
        <end position="152"/>
    </location>
</feature>